<evidence type="ECO:0000313" key="2">
    <source>
        <dbReference type="Proteomes" id="UP000003477"/>
    </source>
</evidence>
<accession>G5JD48</accession>
<dbReference type="EMBL" id="AESD01000826">
    <property type="protein sequence ID" value="EHJ09883.1"/>
    <property type="molecule type" value="Genomic_DNA"/>
</dbReference>
<dbReference type="PATRIC" id="fig|423471.3.peg.4994"/>
<comment type="caution">
    <text evidence="1">The sequence shown here is derived from an EMBL/GenBank/DDBJ whole genome shotgun (WGS) entry which is preliminary data.</text>
</comment>
<organism evidence="1 2">
    <name type="scientific">Crocosphaera watsonii WH 0003</name>
    <dbReference type="NCBI Taxonomy" id="423471"/>
    <lineage>
        <taxon>Bacteria</taxon>
        <taxon>Bacillati</taxon>
        <taxon>Cyanobacteriota</taxon>
        <taxon>Cyanophyceae</taxon>
        <taxon>Oscillatoriophycideae</taxon>
        <taxon>Chroococcales</taxon>
        <taxon>Aphanothecaceae</taxon>
        <taxon>Crocosphaera</taxon>
    </lineage>
</organism>
<sequence>MLALGLVWFFVQPCFSINIGGKKGLSIELGKPSQKENGLSFEFNKIDQKLKDDEQ</sequence>
<proteinExistence type="predicted"/>
<dbReference type="AlphaFoldDB" id="G5JD48"/>
<gene>
    <name evidence="1" type="ORF">CWATWH0003_5346</name>
</gene>
<reference evidence="1 2" key="1">
    <citation type="journal article" date="2011" name="Front. Microbiol.">
        <title>Two Strains of Crocosphaera watsonii with Highly Conserved Genomes are Distinguished by Strain-Specific Features.</title>
        <authorList>
            <person name="Bench S.R."/>
            <person name="Ilikchyan I.N."/>
            <person name="Tripp H.J."/>
            <person name="Zehr J.P."/>
        </authorList>
    </citation>
    <scope>NUCLEOTIDE SEQUENCE [LARGE SCALE GENOMIC DNA]</scope>
    <source>
        <strain evidence="1 2">WH 0003</strain>
    </source>
</reference>
<dbReference type="Proteomes" id="UP000003477">
    <property type="component" value="Unassembled WGS sequence"/>
</dbReference>
<protein>
    <submittedName>
        <fullName evidence="1">Uncharacterized protein</fullName>
    </submittedName>
</protein>
<name>G5JD48_CROWT</name>
<evidence type="ECO:0000313" key="1">
    <source>
        <dbReference type="EMBL" id="EHJ09883.1"/>
    </source>
</evidence>